<gene>
    <name evidence="1" type="ORF">QJS04_geneDACA012223</name>
</gene>
<keyword evidence="2" id="KW-1185">Reference proteome</keyword>
<name>A0AAV9BBF5_ACOGR</name>
<proteinExistence type="predicted"/>
<reference evidence="1" key="1">
    <citation type="journal article" date="2023" name="Nat. Commun.">
        <title>Diploid and tetraploid genomes of Acorus and the evolution of monocots.</title>
        <authorList>
            <person name="Ma L."/>
            <person name="Liu K.W."/>
            <person name="Li Z."/>
            <person name="Hsiao Y.Y."/>
            <person name="Qi Y."/>
            <person name="Fu T."/>
            <person name="Tang G.D."/>
            <person name="Zhang D."/>
            <person name="Sun W.H."/>
            <person name="Liu D.K."/>
            <person name="Li Y."/>
            <person name="Chen G.Z."/>
            <person name="Liu X.D."/>
            <person name="Liao X.Y."/>
            <person name="Jiang Y.T."/>
            <person name="Yu X."/>
            <person name="Hao Y."/>
            <person name="Huang J."/>
            <person name="Zhao X.W."/>
            <person name="Ke S."/>
            <person name="Chen Y.Y."/>
            <person name="Wu W.L."/>
            <person name="Hsu J.L."/>
            <person name="Lin Y.F."/>
            <person name="Huang M.D."/>
            <person name="Li C.Y."/>
            <person name="Huang L."/>
            <person name="Wang Z.W."/>
            <person name="Zhao X."/>
            <person name="Zhong W.Y."/>
            <person name="Peng D.H."/>
            <person name="Ahmad S."/>
            <person name="Lan S."/>
            <person name="Zhang J.S."/>
            <person name="Tsai W.C."/>
            <person name="Van de Peer Y."/>
            <person name="Liu Z.J."/>
        </authorList>
    </citation>
    <scope>NUCLEOTIDE SEQUENCE</scope>
    <source>
        <strain evidence="1">SCP</strain>
    </source>
</reference>
<dbReference type="Proteomes" id="UP001179952">
    <property type="component" value="Unassembled WGS sequence"/>
</dbReference>
<dbReference type="EMBL" id="JAUJYN010000004">
    <property type="protein sequence ID" value="KAK1273457.1"/>
    <property type="molecule type" value="Genomic_DNA"/>
</dbReference>
<dbReference type="AlphaFoldDB" id="A0AAV9BBF5"/>
<evidence type="ECO:0000313" key="2">
    <source>
        <dbReference type="Proteomes" id="UP001179952"/>
    </source>
</evidence>
<sequence length="101" mass="11874">MESLILLWMEVRDRRVKDVKMRYKLSRRFEKEFHEIKTIKHKILSGTLTLSPDSCDLIIDCAGGGGGVDFIVAESDEDHAQHRWEAYGRLDARRLPEQSWW</sequence>
<protein>
    <submittedName>
        <fullName evidence="1">Uncharacterized protein</fullName>
    </submittedName>
</protein>
<comment type="caution">
    <text evidence="1">The sequence shown here is derived from an EMBL/GenBank/DDBJ whole genome shotgun (WGS) entry which is preliminary data.</text>
</comment>
<organism evidence="1 2">
    <name type="scientific">Acorus gramineus</name>
    <name type="common">Dwarf sweet flag</name>
    <dbReference type="NCBI Taxonomy" id="55184"/>
    <lineage>
        <taxon>Eukaryota</taxon>
        <taxon>Viridiplantae</taxon>
        <taxon>Streptophyta</taxon>
        <taxon>Embryophyta</taxon>
        <taxon>Tracheophyta</taxon>
        <taxon>Spermatophyta</taxon>
        <taxon>Magnoliopsida</taxon>
        <taxon>Liliopsida</taxon>
        <taxon>Acoraceae</taxon>
        <taxon>Acorus</taxon>
    </lineage>
</organism>
<accession>A0AAV9BBF5</accession>
<reference evidence="1" key="2">
    <citation type="submission" date="2023-06" db="EMBL/GenBank/DDBJ databases">
        <authorList>
            <person name="Ma L."/>
            <person name="Liu K.-W."/>
            <person name="Li Z."/>
            <person name="Hsiao Y.-Y."/>
            <person name="Qi Y."/>
            <person name="Fu T."/>
            <person name="Tang G."/>
            <person name="Zhang D."/>
            <person name="Sun W.-H."/>
            <person name="Liu D.-K."/>
            <person name="Li Y."/>
            <person name="Chen G.-Z."/>
            <person name="Liu X.-D."/>
            <person name="Liao X.-Y."/>
            <person name="Jiang Y.-T."/>
            <person name="Yu X."/>
            <person name="Hao Y."/>
            <person name="Huang J."/>
            <person name="Zhao X.-W."/>
            <person name="Ke S."/>
            <person name="Chen Y.-Y."/>
            <person name="Wu W.-L."/>
            <person name="Hsu J.-L."/>
            <person name="Lin Y.-F."/>
            <person name="Huang M.-D."/>
            <person name="Li C.-Y."/>
            <person name="Huang L."/>
            <person name="Wang Z.-W."/>
            <person name="Zhao X."/>
            <person name="Zhong W.-Y."/>
            <person name="Peng D.-H."/>
            <person name="Ahmad S."/>
            <person name="Lan S."/>
            <person name="Zhang J.-S."/>
            <person name="Tsai W.-C."/>
            <person name="Van De Peer Y."/>
            <person name="Liu Z.-J."/>
        </authorList>
    </citation>
    <scope>NUCLEOTIDE SEQUENCE</scope>
    <source>
        <strain evidence="1">SCP</strain>
        <tissue evidence="1">Leaves</tissue>
    </source>
</reference>
<evidence type="ECO:0000313" key="1">
    <source>
        <dbReference type="EMBL" id="KAK1273457.1"/>
    </source>
</evidence>